<reference evidence="2 3" key="1">
    <citation type="submission" date="2016-03" db="EMBL/GenBank/DDBJ databases">
        <authorList>
            <person name="Ploux O."/>
        </authorList>
    </citation>
    <scope>NUCLEOTIDE SEQUENCE [LARGE SCALE GENOMIC DNA]</scope>
    <source>
        <strain evidence="2 3">UAMH 11012</strain>
    </source>
</reference>
<evidence type="ECO:0000256" key="1">
    <source>
        <dbReference type="SAM" id="MobiDB-lite"/>
    </source>
</evidence>
<dbReference type="Proteomes" id="UP000184330">
    <property type="component" value="Unassembled WGS sequence"/>
</dbReference>
<organism evidence="2 3">
    <name type="scientific">Phialocephala subalpina</name>
    <dbReference type="NCBI Taxonomy" id="576137"/>
    <lineage>
        <taxon>Eukaryota</taxon>
        <taxon>Fungi</taxon>
        <taxon>Dikarya</taxon>
        <taxon>Ascomycota</taxon>
        <taxon>Pezizomycotina</taxon>
        <taxon>Leotiomycetes</taxon>
        <taxon>Helotiales</taxon>
        <taxon>Mollisiaceae</taxon>
        <taxon>Phialocephala</taxon>
        <taxon>Phialocephala fortinii species complex</taxon>
    </lineage>
</organism>
<evidence type="ECO:0000313" key="3">
    <source>
        <dbReference type="Proteomes" id="UP000184330"/>
    </source>
</evidence>
<evidence type="ECO:0008006" key="4">
    <source>
        <dbReference type="Google" id="ProtNLM"/>
    </source>
</evidence>
<protein>
    <recommendedName>
        <fullName evidence="4">RRM domain-containing protein</fullName>
    </recommendedName>
</protein>
<proteinExistence type="predicted"/>
<dbReference type="AlphaFoldDB" id="A0A1L7XBE4"/>
<keyword evidence="3" id="KW-1185">Reference proteome</keyword>
<evidence type="ECO:0000313" key="2">
    <source>
        <dbReference type="EMBL" id="CZR62316.1"/>
    </source>
</evidence>
<feature type="region of interest" description="Disordered" evidence="1">
    <location>
        <begin position="1"/>
        <end position="24"/>
    </location>
</feature>
<dbReference type="STRING" id="576137.A0A1L7XBE4"/>
<dbReference type="OrthoDB" id="3530368at2759"/>
<dbReference type="EMBL" id="FJOG01000020">
    <property type="protein sequence ID" value="CZR62316.1"/>
    <property type="molecule type" value="Genomic_DNA"/>
</dbReference>
<name>A0A1L7XBE4_9HELO</name>
<sequence>MAHTHLQESRASSHPEKLKEASDKVFPEMARKAREAREAGLQLNPKYKGDLNGYYIRNSSCLPHEYIAVFVKGIHIDATIEEILDVVEEGKVFSSSRVLESLPRFPHAASNITFMSTQAASTFMFRSIYDGIWIRGQRIEVLLPNKNMVKEFEHGDEDEQFRVLNIYLPSGLVSEAEMVKWLQGFVTFQPVGGRAKEWNVSQGMTMIVITFTSILGQSRMAKCTFEHEFVLSLWGRYSRHCCIEWGADPCDPANRYSPRWYSNLLPRM</sequence>
<accession>A0A1L7XBE4</accession>
<gene>
    <name evidence="2" type="ORF">PAC_12213</name>
</gene>